<protein>
    <recommendedName>
        <fullName evidence="4">DUF1329 domain-containing protein</fullName>
    </recommendedName>
</protein>
<keyword evidence="1" id="KW-0732">Signal</keyword>
<dbReference type="RefSeq" id="WP_377870785.1">
    <property type="nucleotide sequence ID" value="NZ_JBHMAY010000025.1"/>
</dbReference>
<feature type="signal peptide" evidence="1">
    <location>
        <begin position="1"/>
        <end position="15"/>
    </location>
</feature>
<evidence type="ECO:0000313" key="2">
    <source>
        <dbReference type="EMBL" id="MFC3512364.1"/>
    </source>
</evidence>
<evidence type="ECO:0008006" key="4">
    <source>
        <dbReference type="Google" id="ProtNLM"/>
    </source>
</evidence>
<dbReference type="Proteomes" id="UP001595764">
    <property type="component" value="Unassembled WGS sequence"/>
</dbReference>
<feature type="chain" id="PRO_5046516416" description="DUF1329 domain-containing protein" evidence="1">
    <location>
        <begin position="16"/>
        <end position="481"/>
    </location>
</feature>
<accession>A0ABV7QKD8</accession>
<sequence>MAVLASLCMVGSARAAVSQAETRTLVGYVVSDPELARHPEKVAAVARRDGSLDALGIKPVSRTENGKTVLSRRAAEDPRYEPRYLVDSAQFEGGRAPANPYEYINHPAECWHNASESDEAGWIKNRFSYCQVKVNWALDLECTGTRCRMIGYATVRETLIGYGKIGGDPAKPERRFADFQLVSTQIVTDGTFDKPAARMKATITCAGEYRVKNGDLGNEDACHPQAGRGAREDPLPAWKANPQTWFTLQSEAYPASPERGEQLAHGVFRIEYEFAPGDGVNISFTKSFEGSMRFDSAAYLWDKQGSVFDRTVPGLSFAYDDRKVARHAKFVRESVADPGATWPVKADKKLLGWLPTHADSLHRVARGLGHDYLVDGNRDTAKAACAAPGMPAPLPDEPTPVDCADYAYATTYEGAAGWLDPDKHKNDFAVRWVGEDQTREAAKRLHAWYQTHRILDVDLLVPERHNALDPLDQERFFLSAS</sequence>
<dbReference type="EMBL" id="JBHRWI010000022">
    <property type="protein sequence ID" value="MFC3512364.1"/>
    <property type="molecule type" value="Genomic_DNA"/>
</dbReference>
<organism evidence="2 3">
    <name type="scientific">Amycolatopsis halotolerans</name>
    <dbReference type="NCBI Taxonomy" id="330083"/>
    <lineage>
        <taxon>Bacteria</taxon>
        <taxon>Bacillati</taxon>
        <taxon>Actinomycetota</taxon>
        <taxon>Actinomycetes</taxon>
        <taxon>Pseudonocardiales</taxon>
        <taxon>Pseudonocardiaceae</taxon>
        <taxon>Amycolatopsis</taxon>
    </lineage>
</organism>
<keyword evidence="3" id="KW-1185">Reference proteome</keyword>
<comment type="caution">
    <text evidence="2">The sequence shown here is derived from an EMBL/GenBank/DDBJ whole genome shotgun (WGS) entry which is preliminary data.</text>
</comment>
<evidence type="ECO:0000313" key="3">
    <source>
        <dbReference type="Proteomes" id="UP001595764"/>
    </source>
</evidence>
<name>A0ABV7QKD8_9PSEU</name>
<evidence type="ECO:0000256" key="1">
    <source>
        <dbReference type="SAM" id="SignalP"/>
    </source>
</evidence>
<reference evidence="3" key="1">
    <citation type="journal article" date="2019" name="Int. J. Syst. Evol. Microbiol.">
        <title>The Global Catalogue of Microorganisms (GCM) 10K type strain sequencing project: providing services to taxonomists for standard genome sequencing and annotation.</title>
        <authorList>
            <consortium name="The Broad Institute Genomics Platform"/>
            <consortium name="The Broad Institute Genome Sequencing Center for Infectious Disease"/>
            <person name="Wu L."/>
            <person name="Ma J."/>
        </authorList>
    </citation>
    <scope>NUCLEOTIDE SEQUENCE [LARGE SCALE GENOMIC DNA]</scope>
    <source>
        <strain evidence="3">CGMCC 4.7682</strain>
    </source>
</reference>
<gene>
    <name evidence="2" type="ORF">ACFORO_19485</name>
</gene>
<proteinExistence type="predicted"/>